<protein>
    <recommendedName>
        <fullName evidence="9">4,4'-diaponeurosporenoate glycosyltransferase</fullName>
    </recommendedName>
</protein>
<comment type="function">
    <text evidence="6">Catalyzes the glycosylation of 4,4'-diaponeurosporenoate, i.e. the esterification of glucose at the C1'' position with the carboxyl group of 4,4'-diaponeurosporenic acid, to form glycosyl-4,4'-diaponeurosporenoate. This is a step in the biosynthesis of staphyloxanthin, an orange pigment present in most staphylococci strains.</text>
</comment>
<gene>
    <name evidence="12" type="ORF">DCF15_15265</name>
</gene>
<reference evidence="13" key="1">
    <citation type="submission" date="2018-04" db="EMBL/GenBank/DDBJ databases">
        <authorList>
            <person name="Cornet L."/>
        </authorList>
    </citation>
    <scope>NUCLEOTIDE SEQUENCE [LARGE SCALE GENOMIC DNA]</scope>
</reference>
<dbReference type="GO" id="GO:0016757">
    <property type="term" value="F:glycosyltransferase activity"/>
    <property type="evidence" value="ECO:0007669"/>
    <property type="project" value="UniProtKB-KW"/>
</dbReference>
<evidence type="ECO:0000256" key="3">
    <source>
        <dbReference type="ARBA" id="ARBA00022676"/>
    </source>
</evidence>
<feature type="domain" description="Glycosyltransferase 2-like" evidence="10">
    <location>
        <begin position="8"/>
        <end position="121"/>
    </location>
</feature>
<reference evidence="12 13" key="2">
    <citation type="submission" date="2018-06" db="EMBL/GenBank/DDBJ databases">
        <title>Metagenomic assembly of (sub)arctic Cyanobacteria and their associated microbiome from non-axenic cultures.</title>
        <authorList>
            <person name="Baurain D."/>
        </authorList>
    </citation>
    <scope>NUCLEOTIDE SEQUENCE [LARGE SCALE GENOMIC DNA]</scope>
    <source>
        <strain evidence="12">ULC027bin1</strain>
    </source>
</reference>
<dbReference type="SUPFAM" id="SSF53448">
    <property type="entry name" value="Nucleotide-diphospho-sugar transferases"/>
    <property type="match status" value="1"/>
</dbReference>
<keyword evidence="3" id="KW-0328">Glycosyltransferase</keyword>
<evidence type="ECO:0000256" key="2">
    <source>
        <dbReference type="ARBA" id="ARBA00022475"/>
    </source>
</evidence>
<dbReference type="Proteomes" id="UP000249794">
    <property type="component" value="Unassembled WGS sequence"/>
</dbReference>
<evidence type="ECO:0000256" key="8">
    <source>
        <dbReference type="ARBA" id="ARBA00038120"/>
    </source>
</evidence>
<dbReference type="InterPro" id="IPR027791">
    <property type="entry name" value="Galactosyl_T_C"/>
</dbReference>
<dbReference type="EMBL" id="QBMP01000177">
    <property type="protein sequence ID" value="PZO50926.1"/>
    <property type="molecule type" value="Genomic_DNA"/>
</dbReference>
<organism evidence="12 13">
    <name type="scientific">Phormidesmis priestleyi</name>
    <dbReference type="NCBI Taxonomy" id="268141"/>
    <lineage>
        <taxon>Bacteria</taxon>
        <taxon>Bacillati</taxon>
        <taxon>Cyanobacteriota</taxon>
        <taxon>Cyanophyceae</taxon>
        <taxon>Leptolyngbyales</taxon>
        <taxon>Leptolyngbyaceae</taxon>
        <taxon>Phormidesmis</taxon>
    </lineage>
</organism>
<dbReference type="PANTHER" id="PTHR43646">
    <property type="entry name" value="GLYCOSYLTRANSFERASE"/>
    <property type="match status" value="1"/>
</dbReference>
<dbReference type="Gene3D" id="3.90.550.10">
    <property type="entry name" value="Spore Coat Polysaccharide Biosynthesis Protein SpsA, Chain A"/>
    <property type="match status" value="1"/>
</dbReference>
<feature type="domain" description="Galactosyltransferase C-terminal" evidence="11">
    <location>
        <begin position="172"/>
        <end position="215"/>
    </location>
</feature>
<dbReference type="Pfam" id="PF00535">
    <property type="entry name" value="Glycos_transf_2"/>
    <property type="match status" value="1"/>
</dbReference>
<proteinExistence type="inferred from homology"/>
<evidence type="ECO:0000313" key="12">
    <source>
        <dbReference type="EMBL" id="PZO50926.1"/>
    </source>
</evidence>
<dbReference type="InterPro" id="IPR001173">
    <property type="entry name" value="Glyco_trans_2-like"/>
</dbReference>
<evidence type="ECO:0000256" key="4">
    <source>
        <dbReference type="ARBA" id="ARBA00022679"/>
    </source>
</evidence>
<comment type="subcellular location">
    <subcellularLocation>
        <location evidence="1">Cell membrane</location>
    </subcellularLocation>
</comment>
<evidence type="ECO:0000256" key="9">
    <source>
        <dbReference type="ARBA" id="ARBA00040345"/>
    </source>
</evidence>
<comment type="caution">
    <text evidence="12">The sequence shown here is derived from an EMBL/GenBank/DDBJ whole genome shotgun (WGS) entry which is preliminary data.</text>
</comment>
<keyword evidence="4" id="KW-0808">Transferase</keyword>
<evidence type="ECO:0000256" key="5">
    <source>
        <dbReference type="ARBA" id="ARBA00023136"/>
    </source>
</evidence>
<dbReference type="AlphaFoldDB" id="A0A2W4X172"/>
<evidence type="ECO:0000256" key="1">
    <source>
        <dbReference type="ARBA" id="ARBA00004236"/>
    </source>
</evidence>
<dbReference type="PANTHER" id="PTHR43646:SF2">
    <property type="entry name" value="GLYCOSYLTRANSFERASE 2-LIKE DOMAIN-CONTAINING PROTEIN"/>
    <property type="match status" value="1"/>
</dbReference>
<evidence type="ECO:0000259" key="11">
    <source>
        <dbReference type="Pfam" id="PF02709"/>
    </source>
</evidence>
<dbReference type="Pfam" id="PF02709">
    <property type="entry name" value="Glyco_transf_7C"/>
    <property type="match status" value="1"/>
</dbReference>
<comment type="similarity">
    <text evidence="8">Belongs to the glycosyltransferase 2 family. CrtQ subfamily.</text>
</comment>
<keyword evidence="2" id="KW-1003">Cell membrane</keyword>
<accession>A0A2W4X172</accession>
<comment type="pathway">
    <text evidence="7">Carotenoid biosynthesis; staphyloxanthin biosynthesis; staphyloxanthin from farnesyl diphosphate: step 4/5.</text>
</comment>
<evidence type="ECO:0000259" key="10">
    <source>
        <dbReference type="Pfam" id="PF00535"/>
    </source>
</evidence>
<evidence type="ECO:0000256" key="6">
    <source>
        <dbReference type="ARBA" id="ARBA00037281"/>
    </source>
</evidence>
<dbReference type="InterPro" id="IPR029044">
    <property type="entry name" value="Nucleotide-diphossugar_trans"/>
</dbReference>
<sequence>MAHTKLDIIIPIKNRSTVLRCVSTLFAQVARCEEICLGQILLCDGGSQSADCQSQLQQVAQLPQVKILACPHAGFNKGWLMNQGLAAATAPLILISDIDILWDETVLSRMGIVAANHPECLCSVESVQESEPGSVAPQRPRYTYCLEQTPTGSAVKVYFAPPLATLHRPGCGLLCGQRSLFQQVGGYRHCFQGWGWEDQDLLIRAQLLGARIAELGTVIHLSHGDDQRNLGNRQYTPVQSRDHNILRSLQRIAQGRLLGDLSQFDPEAFERGSQPSRCAISVHYPSTLAHATHPNYALPESPTSSH</sequence>
<evidence type="ECO:0000256" key="7">
    <source>
        <dbReference type="ARBA" id="ARBA00037904"/>
    </source>
</evidence>
<name>A0A2W4X172_9CYAN</name>
<keyword evidence="5" id="KW-0472">Membrane</keyword>
<evidence type="ECO:0000313" key="13">
    <source>
        <dbReference type="Proteomes" id="UP000249794"/>
    </source>
</evidence>
<dbReference type="GO" id="GO:0005886">
    <property type="term" value="C:plasma membrane"/>
    <property type="evidence" value="ECO:0007669"/>
    <property type="project" value="UniProtKB-SubCell"/>
</dbReference>